<dbReference type="SUPFAM" id="SSF53955">
    <property type="entry name" value="Lysozyme-like"/>
    <property type="match status" value="1"/>
</dbReference>
<keyword evidence="5" id="KW-1185">Reference proteome</keyword>
<dbReference type="Proteomes" id="UP001596512">
    <property type="component" value="Unassembled WGS sequence"/>
</dbReference>
<proteinExistence type="inferred from homology"/>
<evidence type="ECO:0000313" key="4">
    <source>
        <dbReference type="EMBL" id="MFC7612905.1"/>
    </source>
</evidence>
<dbReference type="InterPro" id="IPR023346">
    <property type="entry name" value="Lysozyme-like_dom_sf"/>
</dbReference>
<feature type="domain" description="Resuscitation-promoting factor core lysozyme-like" evidence="3">
    <location>
        <begin position="1"/>
        <end position="58"/>
    </location>
</feature>
<evidence type="ECO:0000256" key="2">
    <source>
        <dbReference type="ARBA" id="ARBA00022801"/>
    </source>
</evidence>
<dbReference type="Gene3D" id="1.10.530.10">
    <property type="match status" value="1"/>
</dbReference>
<evidence type="ECO:0000256" key="1">
    <source>
        <dbReference type="ARBA" id="ARBA00010830"/>
    </source>
</evidence>
<dbReference type="CDD" id="cd13925">
    <property type="entry name" value="RPF"/>
    <property type="match status" value="1"/>
</dbReference>
<dbReference type="InterPro" id="IPR010618">
    <property type="entry name" value="RPF"/>
</dbReference>
<accession>A0ABW2TGN1</accession>
<reference evidence="5" key="1">
    <citation type="journal article" date="2019" name="Int. J. Syst. Evol. Microbiol.">
        <title>The Global Catalogue of Microorganisms (GCM) 10K type strain sequencing project: providing services to taxonomists for standard genome sequencing and annotation.</title>
        <authorList>
            <consortium name="The Broad Institute Genomics Platform"/>
            <consortium name="The Broad Institute Genome Sequencing Center for Infectious Disease"/>
            <person name="Wu L."/>
            <person name="Ma J."/>
        </authorList>
    </citation>
    <scope>NUCLEOTIDE SEQUENCE [LARGE SCALE GENOMIC DNA]</scope>
    <source>
        <strain evidence="5">JCM 17695</strain>
    </source>
</reference>
<protein>
    <submittedName>
        <fullName evidence="4">Transglycosylase family protein</fullName>
    </submittedName>
</protein>
<organism evidence="4 5">
    <name type="scientific">Actinokineospora soli</name>
    <dbReference type="NCBI Taxonomy" id="1048753"/>
    <lineage>
        <taxon>Bacteria</taxon>
        <taxon>Bacillati</taxon>
        <taxon>Actinomycetota</taxon>
        <taxon>Actinomycetes</taxon>
        <taxon>Pseudonocardiales</taxon>
        <taxon>Pseudonocardiaceae</taxon>
        <taxon>Actinokineospora</taxon>
    </lineage>
</organism>
<gene>
    <name evidence="4" type="ORF">ACFQV2_03890</name>
</gene>
<keyword evidence="2" id="KW-0378">Hydrolase</keyword>
<dbReference type="Pfam" id="PF06737">
    <property type="entry name" value="Transglycosylas"/>
    <property type="match status" value="1"/>
</dbReference>
<dbReference type="EMBL" id="JBHTEY010000004">
    <property type="protein sequence ID" value="MFC7612905.1"/>
    <property type="molecule type" value="Genomic_DNA"/>
</dbReference>
<evidence type="ECO:0000313" key="5">
    <source>
        <dbReference type="Proteomes" id="UP001596512"/>
    </source>
</evidence>
<sequence>MNTGNGYYGGLQFNKGTWDAYGGQQYAEYPHQATREQQIAIATKLRDANGGYGAWPHCSRKLGLPQ</sequence>
<evidence type="ECO:0000259" key="3">
    <source>
        <dbReference type="Pfam" id="PF06737"/>
    </source>
</evidence>
<comment type="caution">
    <text evidence="4">The sequence shown here is derived from an EMBL/GenBank/DDBJ whole genome shotgun (WGS) entry which is preliminary data.</text>
</comment>
<comment type="similarity">
    <text evidence="1">Belongs to the transglycosylase family. Rpf subfamily.</text>
</comment>
<name>A0ABW2TGN1_9PSEU</name>